<organism evidence="2 3">
    <name type="scientific">Aldrovandia affinis</name>
    <dbReference type="NCBI Taxonomy" id="143900"/>
    <lineage>
        <taxon>Eukaryota</taxon>
        <taxon>Metazoa</taxon>
        <taxon>Chordata</taxon>
        <taxon>Craniata</taxon>
        <taxon>Vertebrata</taxon>
        <taxon>Euteleostomi</taxon>
        <taxon>Actinopterygii</taxon>
        <taxon>Neopterygii</taxon>
        <taxon>Teleostei</taxon>
        <taxon>Notacanthiformes</taxon>
        <taxon>Halosauridae</taxon>
        <taxon>Aldrovandia</taxon>
    </lineage>
</organism>
<dbReference type="AlphaFoldDB" id="A0AAD7WYA4"/>
<accession>A0AAD7WYA4</accession>
<feature type="compositionally biased region" description="Basic and acidic residues" evidence="1">
    <location>
        <begin position="54"/>
        <end position="75"/>
    </location>
</feature>
<proteinExistence type="predicted"/>
<feature type="compositionally biased region" description="Basic and acidic residues" evidence="1">
    <location>
        <begin position="147"/>
        <end position="157"/>
    </location>
</feature>
<feature type="region of interest" description="Disordered" evidence="1">
    <location>
        <begin position="147"/>
        <end position="167"/>
    </location>
</feature>
<dbReference type="EMBL" id="JAINUG010000016">
    <property type="protein sequence ID" value="KAJ8413428.1"/>
    <property type="molecule type" value="Genomic_DNA"/>
</dbReference>
<evidence type="ECO:0000313" key="3">
    <source>
        <dbReference type="Proteomes" id="UP001221898"/>
    </source>
</evidence>
<evidence type="ECO:0000256" key="1">
    <source>
        <dbReference type="SAM" id="MobiDB-lite"/>
    </source>
</evidence>
<comment type="caution">
    <text evidence="2">The sequence shown here is derived from an EMBL/GenBank/DDBJ whole genome shotgun (WGS) entry which is preliminary data.</text>
</comment>
<name>A0AAD7WYA4_9TELE</name>
<keyword evidence="3" id="KW-1185">Reference proteome</keyword>
<evidence type="ECO:0000313" key="2">
    <source>
        <dbReference type="EMBL" id="KAJ8413428.1"/>
    </source>
</evidence>
<dbReference type="Proteomes" id="UP001221898">
    <property type="component" value="Unassembled WGS sequence"/>
</dbReference>
<gene>
    <name evidence="2" type="ORF">AAFF_G00094240</name>
</gene>
<feature type="region of interest" description="Disordered" evidence="1">
    <location>
        <begin position="43"/>
        <end position="75"/>
    </location>
</feature>
<reference evidence="2" key="1">
    <citation type="journal article" date="2023" name="Science">
        <title>Genome structures resolve the early diversification of teleost fishes.</title>
        <authorList>
            <person name="Parey E."/>
            <person name="Louis A."/>
            <person name="Montfort J."/>
            <person name="Bouchez O."/>
            <person name="Roques C."/>
            <person name="Iampietro C."/>
            <person name="Lluch J."/>
            <person name="Castinel A."/>
            <person name="Donnadieu C."/>
            <person name="Desvignes T."/>
            <person name="Floi Bucao C."/>
            <person name="Jouanno E."/>
            <person name="Wen M."/>
            <person name="Mejri S."/>
            <person name="Dirks R."/>
            <person name="Jansen H."/>
            <person name="Henkel C."/>
            <person name="Chen W.J."/>
            <person name="Zahm M."/>
            <person name="Cabau C."/>
            <person name="Klopp C."/>
            <person name="Thompson A.W."/>
            <person name="Robinson-Rechavi M."/>
            <person name="Braasch I."/>
            <person name="Lecointre G."/>
            <person name="Bobe J."/>
            <person name="Postlethwait J.H."/>
            <person name="Berthelot C."/>
            <person name="Roest Crollius H."/>
            <person name="Guiguen Y."/>
        </authorList>
    </citation>
    <scope>NUCLEOTIDE SEQUENCE</scope>
    <source>
        <strain evidence="2">NC1722</strain>
    </source>
</reference>
<sequence>MPALPWGVRCRAAGAVLQRETASTGVDGGRQVWLKGTAPRALTSQVYQSSSSGPRRERAGLIKEPRRDPVRASGEEVRTENLLSWHNGETAAIFTLKENSVIVDKLPGTISATFLHTCIHVRCASVNVSQQGWHAFPLNQQYGFHKVEPGRERRNEEADVGGIPLRQ</sequence>
<feature type="compositionally biased region" description="Polar residues" evidence="1">
    <location>
        <begin position="43"/>
        <end position="53"/>
    </location>
</feature>
<protein>
    <submittedName>
        <fullName evidence="2">Uncharacterized protein</fullName>
    </submittedName>
</protein>